<reference evidence="3" key="1">
    <citation type="submission" date="2023-07" db="EMBL/GenBank/DDBJ databases">
        <title>Bifidobacterium aquikefiriaerophilum sp. nov. and Bifidobacterium eccum sp. nov., isolated from water kefir.</title>
        <authorList>
            <person name="Breselge S."/>
            <person name="Bellassi P."/>
            <person name="Barcenilla C."/>
            <person name="Alvarez-Ordonez A."/>
            <person name="Morelli L."/>
            <person name="Cotter P.D."/>
        </authorList>
    </citation>
    <scope>NUCLEOTIDE SEQUENCE</scope>
    <source>
        <strain evidence="3">WK041_4_12</strain>
    </source>
</reference>
<dbReference type="AlphaFoldDB" id="A0AB39U8N9"/>
<dbReference type="PANTHER" id="PTHR21064:SF6">
    <property type="entry name" value="AMINOGLYCOSIDE PHOSPHOTRANSFERASE DOMAIN-CONTAINING PROTEIN"/>
    <property type="match status" value="1"/>
</dbReference>
<dbReference type="GO" id="GO:0009088">
    <property type="term" value="P:threonine biosynthetic process"/>
    <property type="evidence" value="ECO:0007669"/>
    <property type="project" value="TreeGrafter"/>
</dbReference>
<dbReference type="Gene3D" id="1.20.1270.170">
    <property type="match status" value="1"/>
</dbReference>
<evidence type="ECO:0000313" key="3">
    <source>
        <dbReference type="EMBL" id="XDS45362.1"/>
    </source>
</evidence>
<gene>
    <name evidence="3" type="ORF">QN215_04470</name>
</gene>
<dbReference type="InterPro" id="IPR011009">
    <property type="entry name" value="Kinase-like_dom_sf"/>
</dbReference>
<dbReference type="Gene3D" id="1.10.510.10">
    <property type="entry name" value="Transferase(Phosphotransferase) domain 1"/>
    <property type="match status" value="1"/>
</dbReference>
<comment type="similarity">
    <text evidence="1">Belongs to the pseudomonas-type ThrB family.</text>
</comment>
<sequence length="305" mass="34958">MALLSVSENATYMLRDANDERFVIRVSRPGYVSGASSIESEMLWVQELDQCSGIKVIQPVPKRDGSLVATVADDSHHVWFCVCTRWIQGEILDIDRQPLNSFFALGSISAQLHEYARSWKPPEWFQRFSWDIPDMIGPRARWGDWSCWPMNSATAQLLALAQRHALDILAEYPRSRDRWGLIHADLRLSNVMYTDDSYTVIDFDDCGYGWFMFDFASSLSMLEHTKDATRLAREWLKGYESVRHLDSDDIAAATALSMLRRLQILGWSQTRGTQALPTEFVTTQLSGTVEVAKKYLNDPLWIVHR</sequence>
<dbReference type="EMBL" id="CP129674">
    <property type="protein sequence ID" value="XDS45362.1"/>
    <property type="molecule type" value="Genomic_DNA"/>
</dbReference>
<feature type="domain" description="Aminoglycoside phosphotransferase" evidence="2">
    <location>
        <begin position="7"/>
        <end position="240"/>
    </location>
</feature>
<protein>
    <submittedName>
        <fullName evidence="3">Phosphotransferase</fullName>
    </submittedName>
</protein>
<dbReference type="Gene3D" id="3.30.200.70">
    <property type="match status" value="1"/>
</dbReference>
<organism evidence="3">
    <name type="scientific">Bifidobacterium aquikefiricola</name>
    <dbReference type="NCBI Taxonomy" id="3059038"/>
    <lineage>
        <taxon>Bacteria</taxon>
        <taxon>Bacillati</taxon>
        <taxon>Actinomycetota</taxon>
        <taxon>Actinomycetes</taxon>
        <taxon>Bifidobacteriales</taxon>
        <taxon>Bifidobacteriaceae</taxon>
        <taxon>Bifidobacterium</taxon>
    </lineage>
</organism>
<evidence type="ECO:0000259" key="2">
    <source>
        <dbReference type="Pfam" id="PF01636"/>
    </source>
</evidence>
<dbReference type="GO" id="GO:0004413">
    <property type="term" value="F:homoserine kinase activity"/>
    <property type="evidence" value="ECO:0007669"/>
    <property type="project" value="TreeGrafter"/>
</dbReference>
<dbReference type="InterPro" id="IPR002575">
    <property type="entry name" value="Aminoglycoside_PTrfase"/>
</dbReference>
<evidence type="ECO:0000256" key="1">
    <source>
        <dbReference type="ARBA" id="ARBA00038240"/>
    </source>
</evidence>
<name>A0AB39U8N9_9BIFI</name>
<dbReference type="RefSeq" id="WP_369344898.1">
    <property type="nucleotide sequence ID" value="NZ_CP129674.1"/>
</dbReference>
<dbReference type="KEGG" id="baqk:QN215_04470"/>
<dbReference type="InterPro" id="IPR050249">
    <property type="entry name" value="Pseudomonas-type_ThrB"/>
</dbReference>
<proteinExistence type="inferred from homology"/>
<dbReference type="SUPFAM" id="SSF56112">
    <property type="entry name" value="Protein kinase-like (PK-like)"/>
    <property type="match status" value="1"/>
</dbReference>
<accession>A0AB39U8N9</accession>
<dbReference type="Pfam" id="PF01636">
    <property type="entry name" value="APH"/>
    <property type="match status" value="1"/>
</dbReference>
<dbReference type="PANTHER" id="PTHR21064">
    <property type="entry name" value="AMINOGLYCOSIDE PHOSPHOTRANSFERASE DOMAIN-CONTAINING PROTEIN-RELATED"/>
    <property type="match status" value="1"/>
</dbReference>